<dbReference type="InterPro" id="IPR004381">
    <property type="entry name" value="Glycerate_kinase"/>
</dbReference>
<evidence type="ECO:0000313" key="5">
    <source>
        <dbReference type="EMBL" id="MFC0582865.1"/>
    </source>
</evidence>
<dbReference type="Gene3D" id="3.40.50.10350">
    <property type="entry name" value="Glycerate kinase, domain 1"/>
    <property type="match status" value="1"/>
</dbReference>
<evidence type="ECO:0000256" key="3">
    <source>
        <dbReference type="ARBA" id="ARBA00022777"/>
    </source>
</evidence>
<evidence type="ECO:0000256" key="1">
    <source>
        <dbReference type="ARBA" id="ARBA00006284"/>
    </source>
</evidence>
<evidence type="ECO:0000313" key="6">
    <source>
        <dbReference type="Proteomes" id="UP001589862"/>
    </source>
</evidence>
<dbReference type="EMBL" id="JBHLUB010000032">
    <property type="protein sequence ID" value="MFC0582865.1"/>
    <property type="molecule type" value="Genomic_DNA"/>
</dbReference>
<dbReference type="RefSeq" id="WP_377460365.1">
    <property type="nucleotide sequence ID" value="NZ_JBHLUB010000032.1"/>
</dbReference>
<dbReference type="InterPro" id="IPR018197">
    <property type="entry name" value="Glycerate_kinase_RE-like"/>
</dbReference>
<name>A0ABV6PCM9_9MICC</name>
<dbReference type="PIRSF" id="PIRSF006078">
    <property type="entry name" value="GlxK"/>
    <property type="match status" value="1"/>
</dbReference>
<accession>A0ABV6PCM9</accession>
<dbReference type="Gene3D" id="3.90.1510.10">
    <property type="entry name" value="Glycerate kinase, domain 2"/>
    <property type="match status" value="1"/>
</dbReference>
<gene>
    <name evidence="5" type="ORF">ACFFFR_10845</name>
</gene>
<dbReference type="Pfam" id="PF02595">
    <property type="entry name" value="Gly_kinase"/>
    <property type="match status" value="1"/>
</dbReference>
<dbReference type="PANTHER" id="PTHR21599">
    <property type="entry name" value="GLYCERATE KINASE"/>
    <property type="match status" value="1"/>
</dbReference>
<evidence type="ECO:0000256" key="4">
    <source>
        <dbReference type="PIRNR" id="PIRNR006078"/>
    </source>
</evidence>
<dbReference type="Proteomes" id="UP001589862">
    <property type="component" value="Unassembled WGS sequence"/>
</dbReference>
<dbReference type="InterPro" id="IPR036129">
    <property type="entry name" value="Glycerate_kinase_sf"/>
</dbReference>
<comment type="similarity">
    <text evidence="1 4">Belongs to the glycerate kinase type-1 family.</text>
</comment>
<dbReference type="PANTHER" id="PTHR21599:SF0">
    <property type="entry name" value="GLYCERATE KINASE"/>
    <property type="match status" value="1"/>
</dbReference>
<keyword evidence="6" id="KW-1185">Reference proteome</keyword>
<dbReference type="GO" id="GO:0016301">
    <property type="term" value="F:kinase activity"/>
    <property type="evidence" value="ECO:0007669"/>
    <property type="project" value="UniProtKB-KW"/>
</dbReference>
<protein>
    <submittedName>
        <fullName evidence="5">Glycerate kinase</fullName>
    </submittedName>
</protein>
<evidence type="ECO:0000256" key="2">
    <source>
        <dbReference type="ARBA" id="ARBA00022679"/>
    </source>
</evidence>
<dbReference type="SUPFAM" id="SSF110738">
    <property type="entry name" value="Glycerate kinase I"/>
    <property type="match status" value="1"/>
</dbReference>
<sequence>MTVPPLTVLISPDKFKGSLTAAEVAAALADGFAAADSPVAVRSIQAPVADGGEGTVQAAVSAGFVRHRATVLGPTGEDVDAEFAYNPDTATAVVELATASGLDLLPGGVLAPLTATCHGTGQLIGEALDLGATTIILGVGGSANTDGGTGLLTGLGAKLLDAAGNELPYGGAALAELASVDFTDFDSRVEHVNFVLAADVDNPLLGERGAPAIFGPQKGASEEDVATLDAALANLVEQLAAARPDKDIRGAAEAPGAGAAGGAGYMAMAIFGAERRRGIDVVIDFVGLKEKIKDANLVIVGEGSLDHQSLLGKAPVGVADLAHERNIPVVAVAGRCLLTEEQIADAGFSKIYALADREPDPKKSMANAAALLKGVAAEILSDHSKD</sequence>
<dbReference type="NCBIfam" id="TIGR00045">
    <property type="entry name" value="glycerate kinase"/>
    <property type="match status" value="1"/>
</dbReference>
<keyword evidence="3 4" id="KW-0418">Kinase</keyword>
<reference evidence="5 6" key="1">
    <citation type="submission" date="2024-09" db="EMBL/GenBank/DDBJ databases">
        <authorList>
            <person name="Sun Q."/>
            <person name="Mori K."/>
        </authorList>
    </citation>
    <scope>NUCLEOTIDE SEQUENCE [LARGE SCALE GENOMIC DNA]</scope>
    <source>
        <strain evidence="5 6">NCAIM B.02604</strain>
    </source>
</reference>
<comment type="caution">
    <text evidence="5">The sequence shown here is derived from an EMBL/GenBank/DDBJ whole genome shotgun (WGS) entry which is preliminary data.</text>
</comment>
<keyword evidence="2 4" id="KW-0808">Transferase</keyword>
<dbReference type="InterPro" id="IPR018193">
    <property type="entry name" value="Glyc_kinase_flavodox-like_fold"/>
</dbReference>
<proteinExistence type="inferred from homology"/>
<organism evidence="5 6">
    <name type="scientific">Micrococcoides hystricis</name>
    <dbReference type="NCBI Taxonomy" id="1572761"/>
    <lineage>
        <taxon>Bacteria</taxon>
        <taxon>Bacillati</taxon>
        <taxon>Actinomycetota</taxon>
        <taxon>Actinomycetes</taxon>
        <taxon>Micrococcales</taxon>
        <taxon>Micrococcaceae</taxon>
        <taxon>Micrococcoides</taxon>
    </lineage>
</organism>